<protein>
    <submittedName>
        <fullName evidence="7">Major facilitator superfamily MFS_1</fullName>
    </submittedName>
</protein>
<feature type="transmembrane region" description="Helical" evidence="5">
    <location>
        <begin position="167"/>
        <end position="186"/>
    </location>
</feature>
<evidence type="ECO:0000256" key="1">
    <source>
        <dbReference type="ARBA" id="ARBA00004651"/>
    </source>
</evidence>
<feature type="transmembrane region" description="Helical" evidence="5">
    <location>
        <begin position="341"/>
        <end position="360"/>
    </location>
</feature>
<dbReference type="Gene3D" id="1.20.1250.20">
    <property type="entry name" value="MFS general substrate transporter like domains"/>
    <property type="match status" value="1"/>
</dbReference>
<dbReference type="SUPFAM" id="SSF103473">
    <property type="entry name" value="MFS general substrate transporter"/>
    <property type="match status" value="1"/>
</dbReference>
<organism evidence="7">
    <name type="scientific">Cyanothece sp. (strain PCC 7425 / ATCC 29141)</name>
    <dbReference type="NCBI Taxonomy" id="395961"/>
    <lineage>
        <taxon>Bacteria</taxon>
        <taxon>Bacillati</taxon>
        <taxon>Cyanobacteriota</taxon>
        <taxon>Cyanophyceae</taxon>
        <taxon>Gomontiellales</taxon>
        <taxon>Cyanothecaceae</taxon>
        <taxon>Cyanothece</taxon>
    </lineage>
</organism>
<dbReference type="KEGG" id="cyn:Cyan7425_2920"/>
<feature type="transmembrane region" description="Helical" evidence="5">
    <location>
        <begin position="246"/>
        <end position="268"/>
    </location>
</feature>
<evidence type="ECO:0000256" key="3">
    <source>
        <dbReference type="ARBA" id="ARBA00022989"/>
    </source>
</evidence>
<reference evidence="7" key="1">
    <citation type="submission" date="2009-01" db="EMBL/GenBank/DDBJ databases">
        <title>Complete sequence of chromosome Cyanothece sp. PCC 7425.</title>
        <authorList>
            <consortium name="US DOE Joint Genome Institute"/>
            <person name="Lucas S."/>
            <person name="Copeland A."/>
            <person name="Lapidus A."/>
            <person name="Glavina del Rio T."/>
            <person name="Dalin E."/>
            <person name="Tice H."/>
            <person name="Bruce D."/>
            <person name="Goodwin L."/>
            <person name="Pitluck S."/>
            <person name="Sims D."/>
            <person name="Meineke L."/>
            <person name="Brettin T."/>
            <person name="Detter J.C."/>
            <person name="Han C."/>
            <person name="Larimer F."/>
            <person name="Land M."/>
            <person name="Hauser L."/>
            <person name="Kyrpides N."/>
            <person name="Ovchinnikova G."/>
            <person name="Liberton M."/>
            <person name="Stoeckel J."/>
            <person name="Banerjee A."/>
            <person name="Singh A."/>
            <person name="Page L."/>
            <person name="Sato H."/>
            <person name="Zhao L."/>
            <person name="Sherman L."/>
            <person name="Pakrasi H."/>
            <person name="Richardson P."/>
        </authorList>
    </citation>
    <scope>NUCLEOTIDE SEQUENCE</scope>
    <source>
        <strain evidence="7">PCC 7425</strain>
    </source>
</reference>
<keyword evidence="4 5" id="KW-0472">Membrane</keyword>
<dbReference type="PANTHER" id="PTHR42910:SF1">
    <property type="entry name" value="MAJOR FACILITATOR SUPERFAMILY (MFS) PROFILE DOMAIN-CONTAINING PROTEIN"/>
    <property type="match status" value="1"/>
</dbReference>
<feature type="domain" description="Major facilitator superfamily (MFS) profile" evidence="6">
    <location>
        <begin position="13"/>
        <end position="389"/>
    </location>
</feature>
<dbReference type="AlphaFoldDB" id="B8HL29"/>
<comment type="subcellular location">
    <subcellularLocation>
        <location evidence="1">Cell membrane</location>
        <topology evidence="1">Multi-pass membrane protein</topology>
    </subcellularLocation>
</comment>
<proteinExistence type="predicted"/>
<dbReference type="CDD" id="cd17324">
    <property type="entry name" value="MFS_NepI_like"/>
    <property type="match status" value="1"/>
</dbReference>
<dbReference type="STRING" id="395961.Cyan7425_2920"/>
<gene>
    <name evidence="7" type="ordered locus">Cyan7425_2920</name>
</gene>
<dbReference type="HOGENOM" id="CLU_001265_23_0_3"/>
<dbReference type="eggNOG" id="COG2814">
    <property type="taxonomic scope" value="Bacteria"/>
</dbReference>
<keyword evidence="2 5" id="KW-0812">Transmembrane</keyword>
<feature type="transmembrane region" description="Helical" evidence="5">
    <location>
        <begin position="136"/>
        <end position="161"/>
    </location>
</feature>
<feature type="transmembrane region" description="Helical" evidence="5">
    <location>
        <begin position="219"/>
        <end position="240"/>
    </location>
</feature>
<keyword evidence="3 5" id="KW-1133">Transmembrane helix</keyword>
<feature type="transmembrane region" description="Helical" evidence="5">
    <location>
        <begin position="80"/>
        <end position="98"/>
    </location>
</feature>
<feature type="transmembrane region" description="Helical" evidence="5">
    <location>
        <begin position="280"/>
        <end position="298"/>
    </location>
</feature>
<dbReference type="InterPro" id="IPR011701">
    <property type="entry name" value="MFS"/>
</dbReference>
<feature type="transmembrane region" description="Helical" evidence="5">
    <location>
        <begin position="12"/>
        <end position="30"/>
    </location>
</feature>
<evidence type="ECO:0000259" key="6">
    <source>
        <dbReference type="PROSITE" id="PS50850"/>
    </source>
</evidence>
<evidence type="ECO:0000313" key="7">
    <source>
        <dbReference type="EMBL" id="ACL45261.1"/>
    </source>
</evidence>
<dbReference type="GO" id="GO:0005886">
    <property type="term" value="C:plasma membrane"/>
    <property type="evidence" value="ECO:0007669"/>
    <property type="project" value="UniProtKB-SubCell"/>
</dbReference>
<name>B8HL29_CYAP4</name>
<dbReference type="OrthoDB" id="9815356at2"/>
<evidence type="ECO:0000256" key="2">
    <source>
        <dbReference type="ARBA" id="ARBA00022692"/>
    </source>
</evidence>
<feature type="transmembrane region" description="Helical" evidence="5">
    <location>
        <begin position="366"/>
        <end position="386"/>
    </location>
</feature>
<dbReference type="PROSITE" id="PS50850">
    <property type="entry name" value="MFS"/>
    <property type="match status" value="1"/>
</dbReference>
<dbReference type="Pfam" id="PF07690">
    <property type="entry name" value="MFS_1"/>
    <property type="match status" value="1"/>
</dbReference>
<feature type="transmembrane region" description="Helical" evidence="5">
    <location>
        <begin position="104"/>
        <end position="124"/>
    </location>
</feature>
<sequence>MNQDRSDGIAPQTVILMAVAVGVAIANVYYNQPLLVDIQQGLGVTPAEAGFLPVATQLGLALGILLLVPLGDLLERRRLLVVLSCATAIALLGMALAVNLSWAVIASLGIGLTTMVPYLLLPLANEWAKPDQQGRVLGTILSGLFVGILLARTVSGLVGAWVGWRCMYALASGLMLILVLALHRLLPESRPQIKTSYAELLLSLWHLVRSQPLLRKSSLLQAMLFGCLIAFWGVLAFFLAGPPYNYRSAVAGMFGLVGLVTAFAAPRVGQMVDRSGSDRIIGISIALVAIALLILLFIGYSLWGLILGTVLLDLGVQSAHLANQNRIYRLVPGARNRIGTVYFVSSFIGGSLGSFLQTYAWKTWHWPGACLTCLLMTGIAFLVHGWGQE</sequence>
<dbReference type="GO" id="GO:0022857">
    <property type="term" value="F:transmembrane transporter activity"/>
    <property type="evidence" value="ECO:0007669"/>
    <property type="project" value="InterPro"/>
</dbReference>
<feature type="transmembrane region" description="Helical" evidence="5">
    <location>
        <begin position="50"/>
        <end position="68"/>
    </location>
</feature>
<dbReference type="PANTHER" id="PTHR42910">
    <property type="entry name" value="TRANSPORTER SCO4007-RELATED"/>
    <property type="match status" value="1"/>
</dbReference>
<dbReference type="InterPro" id="IPR036259">
    <property type="entry name" value="MFS_trans_sf"/>
</dbReference>
<accession>B8HL29</accession>
<dbReference type="EMBL" id="CP001344">
    <property type="protein sequence ID" value="ACL45261.1"/>
    <property type="molecule type" value="Genomic_DNA"/>
</dbReference>
<evidence type="ECO:0000256" key="4">
    <source>
        <dbReference type="ARBA" id="ARBA00023136"/>
    </source>
</evidence>
<dbReference type="InterPro" id="IPR020846">
    <property type="entry name" value="MFS_dom"/>
</dbReference>
<evidence type="ECO:0000256" key="5">
    <source>
        <dbReference type="SAM" id="Phobius"/>
    </source>
</evidence>